<protein>
    <submittedName>
        <fullName evidence="2">Uncharacterized protein</fullName>
    </submittedName>
</protein>
<gene>
    <name evidence="2" type="ORF">PG994_015371</name>
</gene>
<name>A0ABR1ST27_9PEZI</name>
<evidence type="ECO:0000256" key="1">
    <source>
        <dbReference type="SAM" id="MobiDB-lite"/>
    </source>
</evidence>
<reference evidence="2 3" key="1">
    <citation type="submission" date="2023-01" db="EMBL/GenBank/DDBJ databases">
        <title>Analysis of 21 Apiospora genomes using comparative genomics revels a genus with tremendous synthesis potential of carbohydrate active enzymes and secondary metabolites.</title>
        <authorList>
            <person name="Sorensen T."/>
        </authorList>
    </citation>
    <scope>NUCLEOTIDE SEQUENCE [LARGE SCALE GENOMIC DNA]</scope>
    <source>
        <strain evidence="2 3">CBS 135458</strain>
    </source>
</reference>
<evidence type="ECO:0000313" key="3">
    <source>
        <dbReference type="Proteomes" id="UP001480595"/>
    </source>
</evidence>
<dbReference type="Proteomes" id="UP001480595">
    <property type="component" value="Unassembled WGS sequence"/>
</dbReference>
<dbReference type="RefSeq" id="XP_066707692.1">
    <property type="nucleotide sequence ID" value="XM_066866778.1"/>
</dbReference>
<accession>A0ABR1ST27</accession>
<dbReference type="EMBL" id="JAQQWL010000018">
    <property type="protein sequence ID" value="KAK8036874.1"/>
    <property type="molecule type" value="Genomic_DNA"/>
</dbReference>
<keyword evidence="3" id="KW-1185">Reference proteome</keyword>
<evidence type="ECO:0000313" key="2">
    <source>
        <dbReference type="EMBL" id="KAK8036874.1"/>
    </source>
</evidence>
<feature type="region of interest" description="Disordered" evidence="1">
    <location>
        <begin position="1"/>
        <end position="23"/>
    </location>
</feature>
<comment type="caution">
    <text evidence="2">The sequence shown here is derived from an EMBL/GenBank/DDBJ whole genome shotgun (WGS) entry which is preliminary data.</text>
</comment>
<feature type="region of interest" description="Disordered" evidence="1">
    <location>
        <begin position="84"/>
        <end position="156"/>
    </location>
</feature>
<dbReference type="GeneID" id="92099843"/>
<sequence>METTASYTPEPVRPRHSSNNQTTAKLPIFCGDELVTRHAKDMLMNNFGNNHATHAIPRPGRATLRDLQSSVNPGLSVIDTSSSASFMETPPAEACPFSKRSGDWNNMPEKPAQITSGDPQDNEAGGHDRQVLDFQQHPNRLPFVNDKTGKAVDSARGPNIKPCGTLIICPKRKA</sequence>
<organism evidence="2 3">
    <name type="scientific">Apiospora phragmitis</name>
    <dbReference type="NCBI Taxonomy" id="2905665"/>
    <lineage>
        <taxon>Eukaryota</taxon>
        <taxon>Fungi</taxon>
        <taxon>Dikarya</taxon>
        <taxon>Ascomycota</taxon>
        <taxon>Pezizomycotina</taxon>
        <taxon>Sordariomycetes</taxon>
        <taxon>Xylariomycetidae</taxon>
        <taxon>Amphisphaeriales</taxon>
        <taxon>Apiosporaceae</taxon>
        <taxon>Apiospora</taxon>
    </lineage>
</organism>
<proteinExistence type="predicted"/>